<reference evidence="5" key="1">
    <citation type="submission" date="2020-12" db="EMBL/GenBank/DDBJ databases">
        <title>Bacterial taxonomy.</title>
        <authorList>
            <person name="Pan X."/>
        </authorList>
    </citation>
    <scope>NUCLEOTIDE SEQUENCE</scope>
    <source>
        <strain evidence="5">M0105</strain>
    </source>
</reference>
<comment type="caution">
    <text evidence="5">The sequence shown here is derived from an EMBL/GenBank/DDBJ whole genome shotgun (WGS) entry which is preliminary data.</text>
</comment>
<dbReference type="SMART" id="SM00382">
    <property type="entry name" value="AAA"/>
    <property type="match status" value="1"/>
</dbReference>
<sequence length="252" mass="26648">MRDGQIYAGGAPALPGILPLLAEGLVFQAGGRRLIDIERLRIAAGGTTIVLGPNGAGKSLLLRLLHGLIAPDAGRLAWAGRPADAATRKLQAMVFQRPVLLRRSVAANIDYALKAHGEPRAERAARVAQALEHGGLAGMARQPARTLSGGEQQRLALVRALAVEPAVLFLDEPTASLDPAATAAIERLVSEAARNGTKIIMVTHDIGQARRLGDEVVFLHRGRVVEHSDATAFFQDPGSREARAFIAGELVL</sequence>
<dbReference type="Pfam" id="PF00005">
    <property type="entry name" value="ABC_tran"/>
    <property type="match status" value="1"/>
</dbReference>
<protein>
    <submittedName>
        <fullName evidence="5">ATP-binding cassette domain-containing protein</fullName>
    </submittedName>
</protein>
<evidence type="ECO:0000313" key="6">
    <source>
        <dbReference type="Proteomes" id="UP000655420"/>
    </source>
</evidence>
<dbReference type="InterPro" id="IPR027417">
    <property type="entry name" value="P-loop_NTPase"/>
</dbReference>
<organism evidence="5 6">
    <name type="scientific">Thermohalobaculum xanthum</name>
    <dbReference type="NCBI Taxonomy" id="2753746"/>
    <lineage>
        <taxon>Bacteria</taxon>
        <taxon>Pseudomonadati</taxon>
        <taxon>Pseudomonadota</taxon>
        <taxon>Alphaproteobacteria</taxon>
        <taxon>Rhodobacterales</taxon>
        <taxon>Paracoccaceae</taxon>
        <taxon>Thermohalobaculum</taxon>
    </lineage>
</organism>
<dbReference type="InterPro" id="IPR017871">
    <property type="entry name" value="ABC_transporter-like_CS"/>
</dbReference>
<evidence type="ECO:0000256" key="3">
    <source>
        <dbReference type="ARBA" id="ARBA00022840"/>
    </source>
</evidence>
<dbReference type="PANTHER" id="PTHR42781:SF9">
    <property type="entry name" value="AMINO ACID ABC TRANSPORTER, ATP-BINDING PROTEIN-RELATED"/>
    <property type="match status" value="1"/>
</dbReference>
<gene>
    <name evidence="5" type="ORF">H0I76_08360</name>
</gene>
<evidence type="ECO:0000259" key="4">
    <source>
        <dbReference type="PROSITE" id="PS50893"/>
    </source>
</evidence>
<dbReference type="Proteomes" id="UP000655420">
    <property type="component" value="Unassembled WGS sequence"/>
</dbReference>
<keyword evidence="6" id="KW-1185">Reference proteome</keyword>
<dbReference type="InterPro" id="IPR003439">
    <property type="entry name" value="ABC_transporter-like_ATP-bd"/>
</dbReference>
<dbReference type="SUPFAM" id="SSF52540">
    <property type="entry name" value="P-loop containing nucleoside triphosphate hydrolases"/>
    <property type="match status" value="1"/>
</dbReference>
<keyword evidence="1" id="KW-0813">Transport</keyword>
<dbReference type="GO" id="GO:0005524">
    <property type="term" value="F:ATP binding"/>
    <property type="evidence" value="ECO:0007669"/>
    <property type="project" value="UniProtKB-KW"/>
</dbReference>
<dbReference type="PROSITE" id="PS00211">
    <property type="entry name" value="ABC_TRANSPORTER_1"/>
    <property type="match status" value="1"/>
</dbReference>
<dbReference type="AlphaFoldDB" id="A0A8J7M679"/>
<dbReference type="InterPro" id="IPR050093">
    <property type="entry name" value="ABC_SmlMolc_Importer"/>
</dbReference>
<accession>A0A8J7M679</accession>
<dbReference type="PANTHER" id="PTHR42781">
    <property type="entry name" value="SPERMIDINE/PUTRESCINE IMPORT ATP-BINDING PROTEIN POTA"/>
    <property type="match status" value="1"/>
</dbReference>
<evidence type="ECO:0000313" key="5">
    <source>
        <dbReference type="EMBL" id="MBK0399199.1"/>
    </source>
</evidence>
<dbReference type="RefSeq" id="WP_200609232.1">
    <property type="nucleotide sequence ID" value="NZ_JAEHHL010000004.1"/>
</dbReference>
<dbReference type="GO" id="GO:0016887">
    <property type="term" value="F:ATP hydrolysis activity"/>
    <property type="evidence" value="ECO:0007669"/>
    <property type="project" value="InterPro"/>
</dbReference>
<dbReference type="Gene3D" id="3.40.50.300">
    <property type="entry name" value="P-loop containing nucleotide triphosphate hydrolases"/>
    <property type="match status" value="1"/>
</dbReference>
<keyword evidence="3 5" id="KW-0067">ATP-binding</keyword>
<feature type="domain" description="ABC transporter" evidence="4">
    <location>
        <begin position="20"/>
        <end position="246"/>
    </location>
</feature>
<name>A0A8J7M679_9RHOB</name>
<dbReference type="InterPro" id="IPR003593">
    <property type="entry name" value="AAA+_ATPase"/>
</dbReference>
<evidence type="ECO:0000256" key="2">
    <source>
        <dbReference type="ARBA" id="ARBA00022741"/>
    </source>
</evidence>
<evidence type="ECO:0000256" key="1">
    <source>
        <dbReference type="ARBA" id="ARBA00022448"/>
    </source>
</evidence>
<dbReference type="PROSITE" id="PS50893">
    <property type="entry name" value="ABC_TRANSPORTER_2"/>
    <property type="match status" value="1"/>
</dbReference>
<keyword evidence="2" id="KW-0547">Nucleotide-binding</keyword>
<proteinExistence type="predicted"/>
<dbReference type="EMBL" id="JAEHHL010000004">
    <property type="protein sequence ID" value="MBK0399199.1"/>
    <property type="molecule type" value="Genomic_DNA"/>
</dbReference>